<dbReference type="EMBL" id="QKZL01000006">
    <property type="protein sequence ID" value="PZX16549.1"/>
    <property type="molecule type" value="Genomic_DNA"/>
</dbReference>
<evidence type="ECO:0000259" key="12">
    <source>
        <dbReference type="Pfam" id="PF02915"/>
    </source>
</evidence>
<dbReference type="PANTHER" id="PTHR31053:SF2">
    <property type="entry name" value="MAGNESIUM-PROTOPORPHYRIN IX MONOMETHYL ESTER [OXIDATIVE] CYCLASE, CHLOROPLASTIC"/>
    <property type="match status" value="1"/>
</dbReference>
<dbReference type="NCBIfam" id="TIGR02029">
    <property type="entry name" value="AcsF"/>
    <property type="match status" value="1"/>
</dbReference>
<evidence type="ECO:0000313" key="14">
    <source>
        <dbReference type="Proteomes" id="UP000248916"/>
    </source>
</evidence>
<reference evidence="13 14" key="1">
    <citation type="submission" date="2018-06" db="EMBL/GenBank/DDBJ databases">
        <title>Genomic Encyclopedia of Archaeal and Bacterial Type Strains, Phase II (KMG-II): from individual species to whole genera.</title>
        <authorList>
            <person name="Goeker M."/>
        </authorList>
    </citation>
    <scope>NUCLEOTIDE SEQUENCE [LARGE SCALE GENOMIC DNA]</scope>
    <source>
        <strain evidence="13 14">DSM 22009</strain>
    </source>
</reference>
<keyword evidence="5 11" id="KW-0479">Metal-binding</keyword>
<comment type="function">
    <text evidence="11">Catalyzes the formation of the isocyclic ring in chlorophyll biosynthesis. Mediates the cyclase reaction, which results in the formation of divinylprotochlorophyllide (Pchlide) characteristic of all chlorophylls from magnesium-protoporphyrin IX 13-monomethyl ester (MgPMME).</text>
</comment>
<keyword evidence="4 11" id="KW-0602">Photosynthesis</keyword>
<feature type="domain" description="Rubrerythrin diiron-binding" evidence="12">
    <location>
        <begin position="106"/>
        <end position="236"/>
    </location>
</feature>
<dbReference type="InterPro" id="IPR003251">
    <property type="entry name" value="Rr_diiron-bd_dom"/>
</dbReference>
<evidence type="ECO:0000256" key="5">
    <source>
        <dbReference type="ARBA" id="ARBA00022723"/>
    </source>
</evidence>
<evidence type="ECO:0000256" key="1">
    <source>
        <dbReference type="ARBA" id="ARBA00001962"/>
    </source>
</evidence>
<comment type="cofactor">
    <cofactor evidence="1 11">
        <name>Fe cation</name>
        <dbReference type="ChEBI" id="CHEBI:24875"/>
    </cofactor>
</comment>
<dbReference type="UniPathway" id="UPA00671"/>
<keyword evidence="8 11" id="KW-0408">Iron</keyword>
<dbReference type="EC" id="1.14.13.81" evidence="11"/>
<dbReference type="PANTHER" id="PTHR31053">
    <property type="entry name" value="MAGNESIUM-PROTOPORPHYRIN IX MONOMETHYL ESTER [OXIDATIVE] CYCLASE, CHLOROPLASTIC"/>
    <property type="match status" value="1"/>
</dbReference>
<keyword evidence="6 11" id="KW-0521">NADP</keyword>
<keyword evidence="9 11" id="KW-0149">Chlorophyll biosynthesis</keyword>
<keyword evidence="14" id="KW-1185">Reference proteome</keyword>
<evidence type="ECO:0000256" key="2">
    <source>
        <dbReference type="ARBA" id="ARBA00005173"/>
    </source>
</evidence>
<accession>A0A2W7Q4E2</accession>
<dbReference type="InterPro" id="IPR008434">
    <property type="entry name" value="AcsF"/>
</dbReference>
<dbReference type="Proteomes" id="UP000248916">
    <property type="component" value="Unassembled WGS sequence"/>
</dbReference>
<evidence type="ECO:0000313" key="13">
    <source>
        <dbReference type="EMBL" id="PZX16549.1"/>
    </source>
</evidence>
<comment type="caution">
    <text evidence="13">The sequence shown here is derived from an EMBL/GenBank/DDBJ whole genome shotgun (WGS) entry which is preliminary data.</text>
</comment>
<dbReference type="AlphaFoldDB" id="A0A2W7Q4E2"/>
<dbReference type="GO" id="GO:0048529">
    <property type="term" value="F:magnesium-protoporphyrin IX monomethyl ester (oxidative) cyclase activity"/>
    <property type="evidence" value="ECO:0007669"/>
    <property type="project" value="UniProtKB-UniRule"/>
</dbReference>
<comment type="similarity">
    <text evidence="3 11">Belongs to the AcsF family.</text>
</comment>
<comment type="pathway">
    <text evidence="11">Porphyrin-containing compound metabolism; bacteriochlorophyll biosynthesis (light-independent).</text>
</comment>
<evidence type="ECO:0000256" key="10">
    <source>
        <dbReference type="ARBA" id="ARBA00049231"/>
    </source>
</evidence>
<dbReference type="Pfam" id="PF02915">
    <property type="entry name" value="Rubrerythrin"/>
    <property type="match status" value="1"/>
</dbReference>
<comment type="catalytic activity">
    <reaction evidence="10 11">
        <text>Mg-protoporphyrin IX 13-monomethyl ester + 3 NADPH + 3 O2 + 2 H(+) = 3,8-divinyl protochlorophyllide a + 3 NADP(+) + 5 H2O</text>
        <dbReference type="Rhea" id="RHEA:33235"/>
        <dbReference type="ChEBI" id="CHEBI:15377"/>
        <dbReference type="ChEBI" id="CHEBI:15378"/>
        <dbReference type="ChEBI" id="CHEBI:15379"/>
        <dbReference type="ChEBI" id="CHEBI:57783"/>
        <dbReference type="ChEBI" id="CHEBI:58349"/>
        <dbReference type="ChEBI" id="CHEBI:58632"/>
        <dbReference type="ChEBI" id="CHEBI:60491"/>
        <dbReference type="EC" id="1.14.13.81"/>
    </reaction>
</comment>
<dbReference type="OrthoDB" id="141643at2"/>
<dbReference type="RefSeq" id="WP_111537081.1">
    <property type="nucleotide sequence ID" value="NZ_QKZL01000006.1"/>
</dbReference>
<evidence type="ECO:0000256" key="11">
    <source>
        <dbReference type="HAMAP-Rule" id="MF_01840"/>
    </source>
</evidence>
<evidence type="ECO:0000256" key="9">
    <source>
        <dbReference type="ARBA" id="ARBA00023171"/>
    </source>
</evidence>
<protein>
    <recommendedName>
        <fullName evidence="11">Aerobic magnesium-protoporphyrin IX monomethyl ester [oxidative] cyclase</fullName>
        <shortName evidence="11">Aerobic Mg-protoporphyrin IX monomethyl ester oxidative cyclase</shortName>
        <ecNumber evidence="11">1.14.13.81</ecNumber>
    </recommendedName>
</protein>
<dbReference type="NCBIfam" id="NF010172">
    <property type="entry name" value="PRK13654.1"/>
    <property type="match status" value="1"/>
</dbReference>
<dbReference type="SUPFAM" id="SSF47240">
    <property type="entry name" value="Ferritin-like"/>
    <property type="match status" value="1"/>
</dbReference>
<sequence>MNMTARHTADATTVEEGLAIQEERAKFDSQAATDLAMQNTLLTPRFYTTDFDALDAIDVSPVREDWDHLMERMRSDPNRGHFKKNEDWDQIDWEGMEPELKAEFLDFLISSCTAEFSGCVLYKEMKRRGTNADIKELFSYMSRDEARHAGFINDALREAGVAVNLGFLTREKKYTYFRPKFIFYATYLSEKIGYARYITIYRHLEANPDKRFHPIFKWFKEWCNDEFSHGEAFALLMRTDPKITGSFVNKLWIRFFLTAVYSTMWVRDHARPKFHEALGVDIDWYDQEVYRKTSTIACQAFPMELDIDHPRWLPNLKRMERAVNAMDAAKARGGVAGLAGRVGAGARAALAFVALYTIPVKPNRVPENVRMEPAY</sequence>
<dbReference type="InterPro" id="IPR009078">
    <property type="entry name" value="Ferritin-like_SF"/>
</dbReference>
<dbReference type="GO" id="GO:0005506">
    <property type="term" value="F:iron ion binding"/>
    <property type="evidence" value="ECO:0007669"/>
    <property type="project" value="UniProtKB-UniRule"/>
</dbReference>
<keyword evidence="7 11" id="KW-0560">Oxidoreductase</keyword>
<evidence type="ECO:0000256" key="8">
    <source>
        <dbReference type="ARBA" id="ARBA00023004"/>
    </source>
</evidence>
<keyword evidence="11" id="KW-0077">Bacteriochlorophyll biosynthesis</keyword>
<dbReference type="GO" id="GO:0015979">
    <property type="term" value="P:photosynthesis"/>
    <property type="evidence" value="ECO:0007669"/>
    <property type="project" value="UniProtKB-UniRule"/>
</dbReference>
<gene>
    <name evidence="11" type="primary">acsF</name>
    <name evidence="13" type="ORF">LX81_01918</name>
</gene>
<evidence type="ECO:0000256" key="7">
    <source>
        <dbReference type="ARBA" id="ARBA00023002"/>
    </source>
</evidence>
<dbReference type="HAMAP" id="MF_01840">
    <property type="entry name" value="AcsF"/>
    <property type="match status" value="1"/>
</dbReference>
<dbReference type="CDD" id="cd01047">
    <property type="entry name" value="ACSF"/>
    <property type="match status" value="1"/>
</dbReference>
<dbReference type="UniPathway" id="UPA00668"/>
<name>A0A2W7Q4E2_9RHOB</name>
<comment type="pathway">
    <text evidence="2">Porphyrin-containing compound metabolism; chlorophyll biosynthesis.</text>
</comment>
<organism evidence="13 14">
    <name type="scientific">Palleronia aestuarii</name>
    <dbReference type="NCBI Taxonomy" id="568105"/>
    <lineage>
        <taxon>Bacteria</taxon>
        <taxon>Pseudomonadati</taxon>
        <taxon>Pseudomonadota</taxon>
        <taxon>Alphaproteobacteria</taxon>
        <taxon>Rhodobacterales</taxon>
        <taxon>Roseobacteraceae</taxon>
        <taxon>Palleronia</taxon>
    </lineage>
</organism>
<dbReference type="GO" id="GO:0036070">
    <property type="term" value="P:light-independent bacteriochlorophyll biosynthetic process"/>
    <property type="evidence" value="ECO:0007669"/>
    <property type="project" value="UniProtKB-UniRule"/>
</dbReference>
<evidence type="ECO:0000256" key="3">
    <source>
        <dbReference type="ARBA" id="ARBA00006550"/>
    </source>
</evidence>
<proteinExistence type="inferred from homology"/>
<evidence type="ECO:0000256" key="6">
    <source>
        <dbReference type="ARBA" id="ARBA00022857"/>
    </source>
</evidence>
<evidence type="ECO:0000256" key="4">
    <source>
        <dbReference type="ARBA" id="ARBA00022531"/>
    </source>
</evidence>